<accession>A0A0N0E311</accession>
<sequence length="51" mass="5655">MSNTQTEDVTVQEMTLEQTEEVRGSGLLAELGLLIDVAYESFKGVTEKYSN</sequence>
<evidence type="ECO:0000313" key="1">
    <source>
        <dbReference type="EMBL" id="KPA89511.1"/>
    </source>
</evidence>
<organism evidence="1 2">
    <name type="scientific">Pseudomonas asplenii</name>
    <dbReference type="NCBI Taxonomy" id="53407"/>
    <lineage>
        <taxon>Bacteria</taxon>
        <taxon>Pseudomonadati</taxon>
        <taxon>Pseudomonadota</taxon>
        <taxon>Gammaproteobacteria</taxon>
        <taxon>Pseudomonadales</taxon>
        <taxon>Pseudomonadaceae</taxon>
        <taxon>Pseudomonas</taxon>
    </lineage>
</organism>
<dbReference type="AlphaFoldDB" id="A0A0N0E311"/>
<gene>
    <name evidence="1" type="ORF">PF66_03957</name>
</gene>
<dbReference type="EMBL" id="JSYZ01000015">
    <property type="protein sequence ID" value="KPA89511.1"/>
    <property type="molecule type" value="Genomic_DNA"/>
</dbReference>
<dbReference type="PATRIC" id="fig|50340.43.peg.1260"/>
<protein>
    <submittedName>
        <fullName evidence="1">Uncharacterized protein</fullName>
    </submittedName>
</protein>
<name>A0A0N0E311_9PSED</name>
<keyword evidence="2" id="KW-1185">Reference proteome</keyword>
<dbReference type="Proteomes" id="UP000037931">
    <property type="component" value="Unassembled WGS sequence"/>
</dbReference>
<dbReference type="STRING" id="50340.PF66_03957"/>
<evidence type="ECO:0000313" key="2">
    <source>
        <dbReference type="Proteomes" id="UP000037931"/>
    </source>
</evidence>
<comment type="caution">
    <text evidence="1">The sequence shown here is derived from an EMBL/GenBank/DDBJ whole genome shotgun (WGS) entry which is preliminary data.</text>
</comment>
<reference evidence="1 2" key="1">
    <citation type="journal article" date="2015" name="PLoS ONE">
        <title>Rice-Infecting Pseudomonas Genomes Are Highly Accessorized and Harbor Multiple Putative Virulence Mechanisms to Cause Sheath Brown Rot.</title>
        <authorList>
            <person name="Quibod I.L."/>
            <person name="Grande G."/>
            <person name="Oreiro E.G."/>
            <person name="Borja F.N."/>
            <person name="Dossa G.S."/>
            <person name="Mauleon R."/>
            <person name="Cruz C.V."/>
            <person name="Oliva R."/>
        </authorList>
    </citation>
    <scope>NUCLEOTIDE SEQUENCE [LARGE SCALE GENOMIC DNA]</scope>
    <source>
        <strain evidence="1 2">IRRI 6609</strain>
    </source>
</reference>
<proteinExistence type="predicted"/>
<dbReference type="RefSeq" id="WP_160319861.1">
    <property type="nucleotide sequence ID" value="NZ_JAQMZR010000019.1"/>
</dbReference>